<reference evidence="3 4" key="1">
    <citation type="journal article" date="2019" name="Nat. Plants">
        <title>Stout camphor tree genome fills gaps in understanding of flowering plant genome evolution.</title>
        <authorList>
            <person name="Chaw S.M."/>
            <person name="Liu Y.C."/>
            <person name="Wu Y.W."/>
            <person name="Wang H.Y."/>
            <person name="Lin C.I."/>
            <person name="Wu C.S."/>
            <person name="Ke H.M."/>
            <person name="Chang L.Y."/>
            <person name="Hsu C.Y."/>
            <person name="Yang H.T."/>
            <person name="Sudianto E."/>
            <person name="Hsu M.H."/>
            <person name="Wu K.P."/>
            <person name="Wang L.N."/>
            <person name="Leebens-Mack J.H."/>
            <person name="Tsai I.J."/>
        </authorList>
    </citation>
    <scope>NUCLEOTIDE SEQUENCE [LARGE SCALE GENOMIC DNA]</scope>
    <source>
        <strain evidence="4">cv. Chaw 1501</strain>
        <tissue evidence="3">Young leaves</tissue>
    </source>
</reference>
<organism evidence="3 4">
    <name type="scientific">Cinnamomum micranthum f. kanehirae</name>
    <dbReference type="NCBI Taxonomy" id="337451"/>
    <lineage>
        <taxon>Eukaryota</taxon>
        <taxon>Viridiplantae</taxon>
        <taxon>Streptophyta</taxon>
        <taxon>Embryophyta</taxon>
        <taxon>Tracheophyta</taxon>
        <taxon>Spermatophyta</taxon>
        <taxon>Magnoliopsida</taxon>
        <taxon>Magnoliidae</taxon>
        <taxon>Laurales</taxon>
        <taxon>Lauraceae</taxon>
        <taxon>Cinnamomum</taxon>
    </lineage>
</organism>
<evidence type="ECO:0000259" key="2">
    <source>
        <dbReference type="PROSITE" id="PS50011"/>
    </source>
</evidence>
<evidence type="ECO:0000313" key="4">
    <source>
        <dbReference type="Proteomes" id="UP000283530"/>
    </source>
</evidence>
<proteinExistence type="predicted"/>
<evidence type="ECO:0000256" key="1">
    <source>
        <dbReference type="SAM" id="Phobius"/>
    </source>
</evidence>
<comment type="caution">
    <text evidence="3">The sequence shown here is derived from an EMBL/GenBank/DDBJ whole genome shotgun (WGS) entry which is preliminary data.</text>
</comment>
<dbReference type="InterPro" id="IPR011009">
    <property type="entry name" value="Kinase-like_dom_sf"/>
</dbReference>
<dbReference type="GO" id="GO:0004521">
    <property type="term" value="F:RNA endonuclease activity"/>
    <property type="evidence" value="ECO:0007669"/>
    <property type="project" value="InterPro"/>
</dbReference>
<feature type="transmembrane region" description="Helical" evidence="1">
    <location>
        <begin position="118"/>
        <end position="134"/>
    </location>
</feature>
<dbReference type="PANTHER" id="PTHR13954">
    <property type="entry name" value="IRE1-RELATED"/>
    <property type="match status" value="1"/>
</dbReference>
<keyword evidence="4" id="KW-1185">Reference proteome</keyword>
<dbReference type="InterPro" id="IPR045133">
    <property type="entry name" value="IRE1/2-like"/>
</dbReference>
<dbReference type="PANTHER" id="PTHR13954:SF6">
    <property type="entry name" value="NON-SPECIFIC SERINE_THREONINE PROTEIN KINASE"/>
    <property type="match status" value="1"/>
</dbReference>
<dbReference type="AlphaFoldDB" id="A0A443P043"/>
<sequence length="309" mass="35547">MYNRKVHIDIKRVVPRFSTTDFEMLDTLRRLQRHPNIVHVIDIEWDDTYIYFALEPCTYNLYELMQLCSNNMNQDEFAMQIVRKLFQRDGCPSPVLVDLIRLARYQILVVSSMTMDPTILTIYPILVVILGIVFDETRRRTWGRWSNCNRVLAARDVVHGLEHLHITGLTIRDLKPQSVLINFGEPPSAKICDQGIIDGLAAHSKSPGWHSPDLLIGRSQSVFGSSWKQVKAVDSFNLGCLIFYFITKGGHPFGPDESRDANIENNYHDLTLVEHNYEAADLISQLLQPQPEMRQRDSFILSSDFLLIS</sequence>
<dbReference type="Proteomes" id="UP000283530">
    <property type="component" value="Unassembled WGS sequence"/>
</dbReference>
<dbReference type="GO" id="GO:0036498">
    <property type="term" value="P:IRE1-mediated unfolded protein response"/>
    <property type="evidence" value="ECO:0007669"/>
    <property type="project" value="TreeGrafter"/>
</dbReference>
<dbReference type="GO" id="GO:0005524">
    <property type="term" value="F:ATP binding"/>
    <property type="evidence" value="ECO:0007669"/>
    <property type="project" value="InterPro"/>
</dbReference>
<keyword evidence="3" id="KW-0418">Kinase</keyword>
<dbReference type="SMART" id="SM00220">
    <property type="entry name" value="S_TKc"/>
    <property type="match status" value="1"/>
</dbReference>
<evidence type="ECO:0000313" key="3">
    <source>
        <dbReference type="EMBL" id="RWR84086.1"/>
    </source>
</evidence>
<keyword evidence="3" id="KW-0808">Transferase</keyword>
<keyword evidence="1" id="KW-0472">Membrane</keyword>
<dbReference type="GO" id="GO:0051082">
    <property type="term" value="F:unfolded protein binding"/>
    <property type="evidence" value="ECO:0007669"/>
    <property type="project" value="TreeGrafter"/>
</dbReference>
<dbReference type="EMBL" id="QPKB01000005">
    <property type="protein sequence ID" value="RWR84086.1"/>
    <property type="molecule type" value="Genomic_DNA"/>
</dbReference>
<dbReference type="GO" id="GO:0004674">
    <property type="term" value="F:protein serine/threonine kinase activity"/>
    <property type="evidence" value="ECO:0007669"/>
    <property type="project" value="InterPro"/>
</dbReference>
<dbReference type="STRING" id="337451.A0A443P043"/>
<dbReference type="Pfam" id="PF00069">
    <property type="entry name" value="Pkinase"/>
    <property type="match status" value="1"/>
</dbReference>
<dbReference type="Gene3D" id="1.10.510.10">
    <property type="entry name" value="Transferase(Phosphotransferase) domain 1"/>
    <property type="match status" value="2"/>
</dbReference>
<keyword evidence="1" id="KW-1133">Transmembrane helix</keyword>
<accession>A0A443P043</accession>
<dbReference type="PROSITE" id="PS50011">
    <property type="entry name" value="PROTEIN_KINASE_DOM"/>
    <property type="match status" value="1"/>
</dbReference>
<protein>
    <submittedName>
        <fullName evidence="3">Serine/threonine-protein kinase/endoribonuclease IRE1a-like protein</fullName>
    </submittedName>
</protein>
<dbReference type="GO" id="GO:1990604">
    <property type="term" value="C:IRE1-TRAF2-ASK1 complex"/>
    <property type="evidence" value="ECO:0007669"/>
    <property type="project" value="TreeGrafter"/>
</dbReference>
<dbReference type="InterPro" id="IPR000719">
    <property type="entry name" value="Prot_kinase_dom"/>
</dbReference>
<dbReference type="OrthoDB" id="63989at2759"/>
<dbReference type="SUPFAM" id="SSF56112">
    <property type="entry name" value="Protein kinase-like (PK-like)"/>
    <property type="match status" value="1"/>
</dbReference>
<keyword evidence="1" id="KW-0812">Transmembrane</keyword>
<gene>
    <name evidence="3" type="ORF">CKAN_01287300</name>
</gene>
<name>A0A443P043_9MAGN</name>
<feature type="domain" description="Protein kinase" evidence="2">
    <location>
        <begin position="1"/>
        <end position="306"/>
    </location>
</feature>